<reference evidence="2 3" key="1">
    <citation type="submission" date="2018-07" db="EMBL/GenBank/DDBJ databases">
        <title>Genome sequence of Roseomonas fauriae ATCC 49958.</title>
        <authorList>
            <person name="Sant'Anna F.H."/>
            <person name="Baldani J.I."/>
            <person name="Zilli J.E."/>
            <person name="Reis V.M."/>
            <person name="Hartmann A."/>
            <person name="Cruz L."/>
            <person name="de Souza E.M."/>
            <person name="de Oliveira Pedrosa F."/>
            <person name="Passaglia L.M.P."/>
        </authorList>
    </citation>
    <scope>NUCLEOTIDE SEQUENCE [LARGE SCALE GENOMIC DNA]</scope>
    <source>
        <strain evidence="2 3">ATCC 49958</strain>
    </source>
</reference>
<dbReference type="Proteomes" id="UP000476837">
    <property type="component" value="Unassembled WGS sequence"/>
</dbReference>
<dbReference type="RefSeq" id="WP_170296019.1">
    <property type="nucleotide sequence ID" value="NZ_QOKV01000028.1"/>
</dbReference>
<feature type="region of interest" description="Disordered" evidence="1">
    <location>
        <begin position="63"/>
        <end position="88"/>
    </location>
</feature>
<sequence length="88" mass="9730">MPMEFRYCLTGRFRQKRKLGPLPFQNLAVEGTDKRTSLGRAQQCMVLVQGWWAQTVGEPTLGQAGDAFAAPDGNVQREHQPGVANQSV</sequence>
<name>A0A6L3ASX0_AZOBR</name>
<evidence type="ECO:0000313" key="3">
    <source>
        <dbReference type="Proteomes" id="UP000476837"/>
    </source>
</evidence>
<organism evidence="2 3">
    <name type="scientific">Azospirillum brasilense</name>
    <dbReference type="NCBI Taxonomy" id="192"/>
    <lineage>
        <taxon>Bacteria</taxon>
        <taxon>Pseudomonadati</taxon>
        <taxon>Pseudomonadota</taxon>
        <taxon>Alphaproteobacteria</taxon>
        <taxon>Rhodospirillales</taxon>
        <taxon>Azospirillaceae</taxon>
        <taxon>Azospirillum</taxon>
    </lineage>
</organism>
<evidence type="ECO:0000313" key="2">
    <source>
        <dbReference type="EMBL" id="KAA0678345.1"/>
    </source>
</evidence>
<proteinExistence type="predicted"/>
<gene>
    <name evidence="2" type="ORF">DS837_28010</name>
</gene>
<dbReference type="AlphaFoldDB" id="A0A6L3ASX0"/>
<protein>
    <submittedName>
        <fullName evidence="2">Uncharacterized protein</fullName>
    </submittedName>
</protein>
<comment type="caution">
    <text evidence="2">The sequence shown here is derived from an EMBL/GenBank/DDBJ whole genome shotgun (WGS) entry which is preliminary data.</text>
</comment>
<accession>A0A6L3ASX0</accession>
<evidence type="ECO:0000256" key="1">
    <source>
        <dbReference type="SAM" id="MobiDB-lite"/>
    </source>
</evidence>
<dbReference type="EMBL" id="QOKV01000028">
    <property type="protein sequence ID" value="KAA0678345.1"/>
    <property type="molecule type" value="Genomic_DNA"/>
</dbReference>